<dbReference type="EMBL" id="NEDP02004588">
    <property type="protein sequence ID" value="OWF45058.1"/>
    <property type="molecule type" value="Genomic_DNA"/>
</dbReference>
<evidence type="ECO:0000313" key="10">
    <source>
        <dbReference type="EMBL" id="OWF45058.1"/>
    </source>
</evidence>
<feature type="transmembrane region" description="Helical" evidence="8">
    <location>
        <begin position="3177"/>
        <end position="3199"/>
    </location>
</feature>
<dbReference type="InterPro" id="IPR017871">
    <property type="entry name" value="ABC_transporter-like_CS"/>
</dbReference>
<dbReference type="Proteomes" id="UP000242188">
    <property type="component" value="Unassembled WGS sequence"/>
</dbReference>
<feature type="region of interest" description="Disordered" evidence="7">
    <location>
        <begin position="2687"/>
        <end position="2707"/>
    </location>
</feature>
<evidence type="ECO:0000256" key="8">
    <source>
        <dbReference type="SAM" id="Phobius"/>
    </source>
</evidence>
<evidence type="ECO:0000256" key="7">
    <source>
        <dbReference type="SAM" id="MobiDB-lite"/>
    </source>
</evidence>
<dbReference type="PANTHER" id="PTHR19229:SF250">
    <property type="entry name" value="ABC TRANSPORTER DOMAIN-CONTAINING PROTEIN-RELATED"/>
    <property type="match status" value="1"/>
</dbReference>
<dbReference type="SUPFAM" id="SSF52540">
    <property type="entry name" value="P-loop containing nucleoside triphosphate hydrolases"/>
    <property type="match status" value="2"/>
</dbReference>
<evidence type="ECO:0000259" key="9">
    <source>
        <dbReference type="PROSITE" id="PS50893"/>
    </source>
</evidence>
<feature type="domain" description="ABC transporter" evidence="9">
    <location>
        <begin position="4136"/>
        <end position="4369"/>
    </location>
</feature>
<feature type="transmembrane region" description="Helical" evidence="8">
    <location>
        <begin position="3921"/>
        <end position="3947"/>
    </location>
</feature>
<keyword evidence="6 8" id="KW-0472">Membrane</keyword>
<feature type="domain" description="ABC transporter" evidence="9">
    <location>
        <begin position="3253"/>
        <end position="3479"/>
    </location>
</feature>
<evidence type="ECO:0000313" key="11">
    <source>
        <dbReference type="Proteomes" id="UP000242188"/>
    </source>
</evidence>
<reference evidence="10 11" key="1">
    <citation type="journal article" date="2017" name="Nat. Ecol. Evol.">
        <title>Scallop genome provides insights into evolution of bilaterian karyotype and development.</title>
        <authorList>
            <person name="Wang S."/>
            <person name="Zhang J."/>
            <person name="Jiao W."/>
            <person name="Li J."/>
            <person name="Xun X."/>
            <person name="Sun Y."/>
            <person name="Guo X."/>
            <person name="Huan P."/>
            <person name="Dong B."/>
            <person name="Zhang L."/>
            <person name="Hu X."/>
            <person name="Sun X."/>
            <person name="Wang J."/>
            <person name="Zhao C."/>
            <person name="Wang Y."/>
            <person name="Wang D."/>
            <person name="Huang X."/>
            <person name="Wang R."/>
            <person name="Lv J."/>
            <person name="Li Y."/>
            <person name="Zhang Z."/>
            <person name="Liu B."/>
            <person name="Lu W."/>
            <person name="Hui Y."/>
            <person name="Liang J."/>
            <person name="Zhou Z."/>
            <person name="Hou R."/>
            <person name="Li X."/>
            <person name="Liu Y."/>
            <person name="Li H."/>
            <person name="Ning X."/>
            <person name="Lin Y."/>
            <person name="Zhao L."/>
            <person name="Xing Q."/>
            <person name="Dou J."/>
            <person name="Li Y."/>
            <person name="Mao J."/>
            <person name="Guo H."/>
            <person name="Dou H."/>
            <person name="Li T."/>
            <person name="Mu C."/>
            <person name="Jiang W."/>
            <person name="Fu Q."/>
            <person name="Fu X."/>
            <person name="Miao Y."/>
            <person name="Liu J."/>
            <person name="Yu Q."/>
            <person name="Li R."/>
            <person name="Liao H."/>
            <person name="Li X."/>
            <person name="Kong Y."/>
            <person name="Jiang Z."/>
            <person name="Chourrout D."/>
            <person name="Li R."/>
            <person name="Bao Z."/>
        </authorList>
    </citation>
    <scope>NUCLEOTIDE SEQUENCE [LARGE SCALE GENOMIC DNA]</scope>
    <source>
        <strain evidence="10 11">PY_sf001</strain>
    </source>
</reference>
<dbReference type="InterPro" id="IPR056264">
    <property type="entry name" value="R2_ABCA1-4-like"/>
</dbReference>
<dbReference type="GO" id="GO:0140359">
    <property type="term" value="F:ABC-type transporter activity"/>
    <property type="evidence" value="ECO:0007669"/>
    <property type="project" value="InterPro"/>
</dbReference>
<proteinExistence type="predicted"/>
<dbReference type="Gene3D" id="3.40.50.300">
    <property type="entry name" value="P-loop containing nucleotide triphosphate hydrolases"/>
    <property type="match status" value="2"/>
</dbReference>
<feature type="transmembrane region" description="Helical" evidence="8">
    <location>
        <begin position="3991"/>
        <end position="4015"/>
    </location>
</feature>
<dbReference type="InterPro" id="IPR003593">
    <property type="entry name" value="AAA+_ATPase"/>
</dbReference>
<dbReference type="InterPro" id="IPR003439">
    <property type="entry name" value="ABC_transporter-like_ATP-bd"/>
</dbReference>
<evidence type="ECO:0000256" key="5">
    <source>
        <dbReference type="ARBA" id="ARBA00022989"/>
    </source>
</evidence>
<dbReference type="InterPro" id="IPR013525">
    <property type="entry name" value="ABC2_TM"/>
</dbReference>
<dbReference type="GO" id="GO:0005319">
    <property type="term" value="F:lipid transporter activity"/>
    <property type="evidence" value="ECO:0007669"/>
    <property type="project" value="TreeGrafter"/>
</dbReference>
<evidence type="ECO:0000256" key="1">
    <source>
        <dbReference type="ARBA" id="ARBA00004141"/>
    </source>
</evidence>
<dbReference type="FunFam" id="3.40.50.300:FF:001253">
    <property type="entry name" value="ATP-binding cassette protein subfamily A, member 10"/>
    <property type="match status" value="1"/>
</dbReference>
<keyword evidence="11" id="KW-1185">Reference proteome</keyword>
<dbReference type="InterPro" id="IPR026082">
    <property type="entry name" value="ABCA"/>
</dbReference>
<feature type="transmembrane region" description="Helical" evidence="8">
    <location>
        <begin position="3959"/>
        <end position="3979"/>
    </location>
</feature>
<evidence type="ECO:0000256" key="3">
    <source>
        <dbReference type="ARBA" id="ARBA00022741"/>
    </source>
</evidence>
<dbReference type="GO" id="GO:0005524">
    <property type="term" value="F:ATP binding"/>
    <property type="evidence" value="ECO:0007669"/>
    <property type="project" value="UniProtKB-KW"/>
</dbReference>
<feature type="transmembrane region" description="Helical" evidence="8">
    <location>
        <begin position="3073"/>
        <end position="3094"/>
    </location>
</feature>
<keyword evidence="4 10" id="KW-0067">ATP-binding</keyword>
<dbReference type="CDD" id="cd03263">
    <property type="entry name" value="ABC_subfamily_A"/>
    <property type="match status" value="2"/>
</dbReference>
<feature type="transmembrane region" description="Helical" evidence="8">
    <location>
        <begin position="3100"/>
        <end position="3122"/>
    </location>
</feature>
<dbReference type="FunFam" id="3.40.50.300:FF:002470">
    <property type="entry name" value="ABC transporter, putative"/>
    <property type="match status" value="1"/>
</dbReference>
<keyword evidence="5 8" id="KW-1133">Transmembrane helix</keyword>
<feature type="transmembrane region" description="Helical" evidence="8">
    <location>
        <begin position="3039"/>
        <end position="3061"/>
    </location>
</feature>
<evidence type="ECO:0000256" key="6">
    <source>
        <dbReference type="ARBA" id="ARBA00023136"/>
    </source>
</evidence>
<evidence type="ECO:0000256" key="2">
    <source>
        <dbReference type="ARBA" id="ARBA00022692"/>
    </source>
</evidence>
<dbReference type="GO" id="GO:0016020">
    <property type="term" value="C:membrane"/>
    <property type="evidence" value="ECO:0007669"/>
    <property type="project" value="UniProtKB-SubCell"/>
</dbReference>
<name>A0A210Q8K0_MIZYE</name>
<dbReference type="PANTHER" id="PTHR19229">
    <property type="entry name" value="ATP-BINDING CASSETTE TRANSPORTER SUBFAMILY A ABCA"/>
    <property type="match status" value="1"/>
</dbReference>
<dbReference type="OrthoDB" id="8061355at2759"/>
<feature type="transmembrane region" description="Helical" evidence="8">
    <location>
        <begin position="4075"/>
        <end position="4094"/>
    </location>
</feature>
<dbReference type="Pfam" id="PF12698">
    <property type="entry name" value="ABC2_membrane_3"/>
    <property type="match status" value="2"/>
</dbReference>
<keyword evidence="2 8" id="KW-0812">Transmembrane</keyword>
<comment type="caution">
    <text evidence="10">The sequence shown here is derived from an EMBL/GenBank/DDBJ whole genome shotgun (WGS) entry which is preliminary data.</text>
</comment>
<feature type="transmembrane region" description="Helical" evidence="8">
    <location>
        <begin position="3639"/>
        <end position="3660"/>
    </location>
</feature>
<dbReference type="Pfam" id="PF23321">
    <property type="entry name" value="R1_ABCA1"/>
    <property type="match status" value="1"/>
</dbReference>
<dbReference type="PROSITE" id="PS50893">
    <property type="entry name" value="ABC_TRANSPORTER_2"/>
    <property type="match status" value="2"/>
</dbReference>
<feature type="transmembrane region" description="Helical" evidence="8">
    <location>
        <begin position="24"/>
        <end position="42"/>
    </location>
</feature>
<keyword evidence="3" id="KW-0547">Nucleotide-binding</keyword>
<gene>
    <name evidence="10" type="ORF">KP79_PYT05070</name>
</gene>
<dbReference type="GO" id="GO:0016887">
    <property type="term" value="F:ATP hydrolysis activity"/>
    <property type="evidence" value="ECO:0007669"/>
    <property type="project" value="InterPro"/>
</dbReference>
<dbReference type="InterPro" id="IPR027417">
    <property type="entry name" value="P-loop_NTPase"/>
</dbReference>
<comment type="subcellular location">
    <subcellularLocation>
        <location evidence="1">Membrane</location>
        <topology evidence="1">Multi-pass membrane protein</topology>
    </subcellularLocation>
</comment>
<dbReference type="PROSITE" id="PS00211">
    <property type="entry name" value="ABC_TRANSPORTER_1"/>
    <property type="match status" value="2"/>
</dbReference>
<accession>A0A210Q8K0</accession>
<dbReference type="Pfam" id="PF00005">
    <property type="entry name" value="ABC_tran"/>
    <property type="match status" value="2"/>
</dbReference>
<evidence type="ECO:0000256" key="4">
    <source>
        <dbReference type="ARBA" id="ARBA00022840"/>
    </source>
</evidence>
<feature type="transmembrane region" description="Helical" evidence="8">
    <location>
        <begin position="3134"/>
        <end position="3152"/>
    </location>
</feature>
<organism evidence="10 11">
    <name type="scientific">Mizuhopecten yessoensis</name>
    <name type="common">Japanese scallop</name>
    <name type="synonym">Patinopecten yessoensis</name>
    <dbReference type="NCBI Taxonomy" id="6573"/>
    <lineage>
        <taxon>Eukaryota</taxon>
        <taxon>Metazoa</taxon>
        <taxon>Spiralia</taxon>
        <taxon>Lophotrochozoa</taxon>
        <taxon>Mollusca</taxon>
        <taxon>Bivalvia</taxon>
        <taxon>Autobranchia</taxon>
        <taxon>Pteriomorphia</taxon>
        <taxon>Pectinida</taxon>
        <taxon>Pectinoidea</taxon>
        <taxon>Pectinidae</taxon>
        <taxon>Mizuhopecten</taxon>
    </lineage>
</organism>
<protein>
    <submittedName>
        <fullName evidence="10">ATP-binding cassette sub-family A member 1</fullName>
    </submittedName>
</protein>
<dbReference type="SMART" id="SM00382">
    <property type="entry name" value="AAA"/>
    <property type="match status" value="2"/>
</dbReference>
<sequence>MGALKQLGQLLWKNVILRRREPHVLLLEIIWPLIIFGIVALVRHGTPGNEKNTCSYAEKAMPSAGMLPFIQSTVCSLQNPCEEQSTIQQRQASASKLTSLVSDLQPYLTAETSVQALQTLESSVKVVKGMNILLSPTNSSDGTALPGLLTALGNDTFTVRKLLKDANKVKGVLVDELKIMSPEVADAFLNASIDVFRIFQSIGGIDLRYIVCNAEELKKYMIFDKSTNISQISEELCFIDSDKIPAITDTVQSQMDIAAIIRIAKTLTTLTQTYELGDALEDIASMVDVLSGTSSIVNMFSSTTMLQDLPSLLNKLPGFVDLFTQMQSFESSSVDGLLMFLNPIIQSFAPNFTDWQTIMGLADQLKSAADAIGSDGNLNLTAVLNSGLEDLSSILDMFSNDTDLSALLQLSAYSGDMSASTQALLEGQPMDVQSIERSLSGIQMMMEQIAGKNSTDQMFCTADSVMDMLTTMVKYSEGVKKEADFAFGEFVIFLESLNLDSKDLAIVRNVMFTPQVLTEILQGPNNYSAVCQQALGEVTAYMDPQTAVRVMDMCTADIFSPSYGRLRDAINVTSVEKEMEDAFMKLSMSLEGYNCTVGARLTMVDLYPVAMNITTRLSALGTPHYPWEKRGVESSMDLTDEEWMRMHGVLGETILNITWDPMVTMVGPMLEKTPLWSVMGPMLYSVYTQMNSMTQQMQFMETMMDPSTDTGKLMIYVIEYMPEIMVTMMNANSSQMLTEVLSSPDPMMVMCNQQILQKMSMPEYVPVVDMEMALCNINWTQIVDGMTASFDMTAMMQQDNMFLEPNSTTGVPDKFDWDGMVSNMHQMEKMFNGESPVMDLIMTINFTRMEEAMMTMMMSSMTDMTAMLPMDPSNMNMTWEGLVSAITGMGNLTSGFQQSDMVNMLLNMILQGNGSDITALKNMEAVFTNQMHTSLQFFIRHLTYFNNTDPVDLRAYLGSAEFNKILDNMVAGPDISSVMLETLSAAMTDTDLINYLMSNLEQLCTNLTIFERIVKVPTGSTVNLGQLHSTICGFDVNITKMFEDLIQNVDGLSDMLAMFTSVSPPPGLVSVNYTTIMAEQTLVNSLVESLIMYPPTIILGGSEDWTNLTLYMGQLEKFMEDLSTAFTVNNLPQLQGKGFDSAFSSLQSIPEMESMLQMISFYVKTTKERFSQSIDASEDPLAALKGFPTLQKLMKLADDIPHLYAVLVFNFIYHSQQVNNILMVGSWEDFCVLTDLPLDVPGSKFSMSDFHTELCSLNLTALEKEAAAYQAMSYGLLVSYVLSKYLKLKTFHPSSNDNMQTPDETVLSFDEILANDPETLKLWTILKTPGVLEILMFSGNSPKFSQLLMTDNVTAILITVCDPATNLTSFITVPSGVQIDLSQLQTDFCQVKFDKLEEEFMEEIMAVINKYMDNSTEMDWSTLNSQYMRLASWVEYWSVNTPILDLPSLANLQTTLEQQYSQELMDWAWASMFGQTLGPITDPDLEKAIATVNLIVKVVNHRLDHLTDTVSLKTLLKNETDLEEVLQAYLNIMQYSTNLLSPDSDINVERLLQLIENGSVLMSMCQSSSLATYLSKTGQATNLTNNIQIAMCVNPEVFMQNIQSQAEADYIEAELMRIWNSSEPLNMNWNDLNSNIENMTRLLTALLQQEPMVDTGLLSLFGNFSMMLQSIEYVLQDPMKLIEMSSSVNPLMSTTVDSELGPFLDVWRHIYSNMHQMISSVQDGKPVNSSLVQNLFNAVSSLDLQSLTGDSNYELLLEEVGQHTDVLAFVCDESAISGHLPGEATAIRGALCGYPANMWQDRLHVVFGMNSTMLAQLVEVLKTVFPQHFMKTPTMTWGEFFDQIQNLTEATVSLNANHTEVLMQAILGALGEMTQSDQTVSSSLEWLKTFTDGTSGGAQGILTFLTEINKYLDRQLQLLKDDGSNVPLSVLLPNSTLLADLLEQLNHETAAGLLAAYINPNEFLELVLTDRWTEVVCNVSLFQSTFMFPNGTNTQRIQQDLCADAQSQESVINDILQRLNMMEVLTAFDDWIMGRAPAVSMNDTYVWGAIQQHTQMLLNNIEKITNLTFSTNGLEQWLVPIMKAVEAMSTPNPESLGQTCEMMLSYIDNTDLYTSSIQPVLLGILSNMAISTKQMAIQSIIEDSLCDLANWNVSALTRRIQETNLTQLIISLGSPVMDVSGTFQCSAMVAASNDIARMWNESVSRMAASNTSFECLIGSLQAPFKLFSDASQTFVLVSDLFGLLTDPAILSLDDTGNILPLMQYMYNVFIQQQNVSVTLVDILTSEASFEEYLQNVLQISPQVMAQLLNSTLSADGLALLNQSAADIAKTLCDPDELSQVLTLPQFANITVEELSNLLCGPDVTSTAEVFKSLMDISTISLLLSEGISDLSQWSVLSAHITDVLNNIQQLTTLPSIDIDLNNLNTLLPYLQRFIYDYGPEALADSLNVLIEDFKSLSNDTMTVQLMADVQHVVKGLTSLKVIRNFIPLNVVLQDVLKHPNSFRSYMIADLGLSPEVTEALLTGAIDYTVLLQYKYTELEEQVCDPSLLSGILNLTTSSVKMSQISTALCNLNDAQIVNLTESLLQNLDIGDLVEQYLISGVGGLLNAINVTSAEVADSLTKLSAAEEDLTAAAAIYKNGSKDLNLNIFSSPEALTGSSLPSLSGVLCGDSSGSLSLSDSIGISGKVGSSQDLSDDQQKEKKQLSVATGQSDSEGFCQEMYVQIATSKYGPVIWTYLKPLMRGKILYSPNTPTTQQLAQMMYNSSFGVLDDVQYYGRLWAKGLTDLNQLKSDPNLMTNINSMASNSLVKGMLQSVTGMSADDLVSGLGLLDNFDQDDLTSMEYLSHLLINYTSCLEMNRFQGYDTESDVMRAAYDYGATNNLLAVVAFDNLEDNSRKKRATTYQLPKHVSYKLRMDIENVRNTVRLKERMWRPYPEDNMVFDMRYTRGFIQLQDMVDSAIIRMQTGQSPNDPVVHVKQFPAPCHVNDTYMNTLSMYLLPIMMTLAWVAALAVSTKNLVYDRQYGQEEALKVMGLYGYLNWWMWFLSSIVIMSLTAVICIVVLKAGSLYIYSSFGILFLYFLIFCFSSLMLCYMVSALFTQATLAVLTVLMVYCASYIPYIVLISMEVQMKFWQKILACLSSTTSFGFAAQYIARYEIQLVGMHWDLIYTSPMPGDDMSFAWCCLMMLIDGVVYLIIGWYLRTIRPGKHGVSQPWYFPVSPGYWGCRSSSPSSKYIAQHQEGLVQTMPSSMTVGMSVQGLSKNYGKTKAVKDLTADFYEGQITVLLGHNGAAKTTTIKMMTGVLEPTHGEIYMYGQPINKCDKKIGICSQHNTLFHYMTVEEHMKFYGSVKSSMSSKDLKYEREQLLRQVDMWHVRNVRVSELSGGMQRRLCVALAFVGGSEVVILDEPTSGVDPNGRHSIWNLILHRKSGCTILLSTHHLDEADMIGDRIAVMDNGRLMCVGSPLFLKQQLGSGYHLKLTKLDECNWVHVLDCVRTYIPEAAVVEDIGSEMTIKLPMTAGNMERLYSCLHNLDQHKDSLHVGSYGIFDTTLEEVFLKICAVAEKNIPLTGEVVQKASEIELSNSQLGISTDRDWQTAPEKRSKSAVKKSRIRVSTGSQKVQQIGALFTKRFHHYRRNWRMFLSVILFPVLFVAAALGMSLIKPNEIESPSLLLTPALYGPNSYSFYSDSAQTVQSRRISGHLWSQPGMSTTCMAGMNFGSQFVCEKGETMFSGSLSSQTAYDAAQCTCSDYSYTCNSHAHSISVPQVVTNTTDIIQNIGAHDVTDYLLKTYETYKENRFGGFSFDAASDGTTNMKATVWFNNKGHHALPGYINALSNSILRSKITQGDPAEYGITTYNHPILLSKQQLDQDSLLQNAADIGVAMVFLLAFTAIPVGFVTYVVNEYTNKEKQLQNVSGVGNFLYWITSLLWDLVVFSFTVGLVIIVMAIFRQNSYWARENLAGVVVLLVMYGWATIPWMYCTVKLYKDSTSAYMVLFCLNVFIGILLVSFVFILNFFSSQEGIKNVYDVVRHVFLIFPPYTLCDGLIQLTTNQIQTEILARFGQDTYVSPFSYDLLAYNYIALAGTGFFFFVILFFTEIRCPSRARVKNSIDDEVEESNEVRIEKQRVLSHQARDDTLVVSSLSKAYKRGRKSFLAVNHLSFGVPKGECFGLLGANGAGKTTTFRMLTGDILPSEGSATINHKRVTRANQAIGQEAGYCPQEEALDGYLTGRELLHCHAKLRGMPAECRDSVVEDLVTRLGLDFVDRTVHTYSGGMKRKLSIAIALLGEPDVVFLDEPTTGMDPVAKRLVWNCLMTCVKNEQAVILTSHSMEECDALCTRLAIMVNGEFRCLGSPQNLKNKYGDGYTVKLFTNGLSTNRLALSAFTQSSFPGSIIRDQHHGILQLDIPRTNLSVANILERLEAAKDTYSITHYSVSQTTLDNVFMGFAREQNDGLSPEFTDCYSGSSDSDSVVTTEPFVSPGFNNFAYSNSGFDGINATITPVRPCNQTTETAEVSTNLAEKKREEEYTDIETKYLTLNIYIRAPYWSVKHIDHLDPSLHS</sequence>
<feature type="transmembrane region" description="Helical" evidence="8">
    <location>
        <begin position="3879"/>
        <end position="3901"/>
    </location>
</feature>